<dbReference type="AlphaFoldDB" id="A0A1A8W5Y2"/>
<gene>
    <name evidence="1" type="ORF">POVCU2_0042510</name>
</gene>
<reference evidence="2" key="1">
    <citation type="submission" date="2016-05" db="EMBL/GenBank/DDBJ databases">
        <authorList>
            <person name="Naeem Raeece"/>
        </authorList>
    </citation>
    <scope>NUCLEOTIDE SEQUENCE [LARGE SCALE GENOMIC DNA]</scope>
</reference>
<evidence type="ECO:0000313" key="2">
    <source>
        <dbReference type="Proteomes" id="UP000078560"/>
    </source>
</evidence>
<protein>
    <submittedName>
        <fullName evidence="1">Uncharacterized protein</fullName>
    </submittedName>
</protein>
<dbReference type="Proteomes" id="UP000078560">
    <property type="component" value="Unassembled WGS sequence"/>
</dbReference>
<name>A0A1A8W5Y2_PLAOA</name>
<evidence type="ECO:0000313" key="1">
    <source>
        <dbReference type="EMBL" id="SBS87409.1"/>
    </source>
</evidence>
<sequence>MIKQDTGGRSRIITCAQKIHRNTKYAKERSTFLLPIFGTLECAYQHTFLGKPFDSSPNEDTYYLCLCELYEVAADVSSDCYTTRERCTKLLDGVFHENFEKDFPSSILKKKKKKGGKLKKWEEKSRLVINYDTINYLIFYYNFVKGTGRGGKEAHTATHLEAKEANASKANVHAINGGRKKKKKKKLTQEESYMLRIKHALYSITIQPLSDDMTIYGMTKRHDHAA</sequence>
<organism evidence="1 2">
    <name type="scientific">Plasmodium ovale curtisi</name>
    <dbReference type="NCBI Taxonomy" id="864141"/>
    <lineage>
        <taxon>Eukaryota</taxon>
        <taxon>Sar</taxon>
        <taxon>Alveolata</taxon>
        <taxon>Apicomplexa</taxon>
        <taxon>Aconoidasida</taxon>
        <taxon>Haemosporida</taxon>
        <taxon>Plasmodiidae</taxon>
        <taxon>Plasmodium</taxon>
        <taxon>Plasmodium (Plasmodium)</taxon>
    </lineage>
</organism>
<proteinExistence type="predicted"/>
<accession>A0A1A8W5Y2</accession>
<dbReference type="EMBL" id="FLQU01000573">
    <property type="protein sequence ID" value="SBS87409.1"/>
    <property type="molecule type" value="Genomic_DNA"/>
</dbReference>